<evidence type="ECO:0000313" key="2">
    <source>
        <dbReference type="Proteomes" id="UP000198748"/>
    </source>
</evidence>
<dbReference type="EMBL" id="FNAN01000018">
    <property type="protein sequence ID" value="SDG43606.1"/>
    <property type="molecule type" value="Genomic_DNA"/>
</dbReference>
<dbReference type="STRING" id="659014.SAMN04487996_118188"/>
<dbReference type="AlphaFoldDB" id="A0A1G7U7P0"/>
<name>A0A1G7U7P0_9BACT</name>
<evidence type="ECO:0000313" key="1">
    <source>
        <dbReference type="EMBL" id="SDG43606.1"/>
    </source>
</evidence>
<dbReference type="Proteomes" id="UP000198748">
    <property type="component" value="Unassembled WGS sequence"/>
</dbReference>
<accession>A0A1G7U7P0</accession>
<keyword evidence="2" id="KW-1185">Reference proteome</keyword>
<sequence>MAKPQPDIVPTGILLPCFSNTGMIITALCLPNYCNRAGNQAVPQQLLMRSPLGNNNPTPLAYKTSRFNMWGELPQADQLTVASNGKHIYTLRAALIYSSATIYIRNAIDPSTALSLVRDASELLNILLENGHTTLAGRLAGAFRNIDRGRIADQIVETFKQADYDIRETDPFDSKIRSDIVPS</sequence>
<proteinExistence type="predicted"/>
<gene>
    <name evidence="1" type="ORF">SAMN04487996_118188</name>
</gene>
<organism evidence="1 2">
    <name type="scientific">Dyadobacter soli</name>
    <dbReference type="NCBI Taxonomy" id="659014"/>
    <lineage>
        <taxon>Bacteria</taxon>
        <taxon>Pseudomonadati</taxon>
        <taxon>Bacteroidota</taxon>
        <taxon>Cytophagia</taxon>
        <taxon>Cytophagales</taxon>
        <taxon>Spirosomataceae</taxon>
        <taxon>Dyadobacter</taxon>
    </lineage>
</organism>
<protein>
    <submittedName>
        <fullName evidence="1">Uncharacterized protein</fullName>
    </submittedName>
</protein>
<reference evidence="2" key="1">
    <citation type="submission" date="2016-10" db="EMBL/GenBank/DDBJ databases">
        <authorList>
            <person name="Varghese N."/>
            <person name="Submissions S."/>
        </authorList>
    </citation>
    <scope>NUCLEOTIDE SEQUENCE [LARGE SCALE GENOMIC DNA]</scope>
    <source>
        <strain evidence="2">DSM 25329</strain>
    </source>
</reference>